<dbReference type="Proteomes" id="UP000219356">
    <property type="component" value="Unassembled WGS sequence"/>
</dbReference>
<keyword evidence="1" id="KW-0472">Membrane</keyword>
<feature type="transmembrane region" description="Helical" evidence="1">
    <location>
        <begin position="32"/>
        <end position="50"/>
    </location>
</feature>
<dbReference type="EMBL" id="OBEK01000002">
    <property type="protein sequence ID" value="SNZ09170.1"/>
    <property type="molecule type" value="Genomic_DNA"/>
</dbReference>
<protein>
    <submittedName>
        <fullName evidence="2">Uncharacterized protein</fullName>
    </submittedName>
</protein>
<evidence type="ECO:0000313" key="3">
    <source>
        <dbReference type="Proteomes" id="UP000219356"/>
    </source>
</evidence>
<dbReference type="RefSeq" id="WP_097040151.1">
    <property type="nucleotide sequence ID" value="NZ_OBEK01000002.1"/>
</dbReference>
<evidence type="ECO:0000256" key="1">
    <source>
        <dbReference type="SAM" id="Phobius"/>
    </source>
</evidence>
<sequence>MTIIPVFGMIGAVSLFAVIFLLIRWFVKKQWYAFLSVLCAHLLLSYLLSMGRLHLPFSQTELQLMITIACGILVLVKLLEYKKKKRTVY</sequence>
<keyword evidence="1" id="KW-0812">Transmembrane</keyword>
<gene>
    <name evidence="2" type="ORF">SAMN05421503_1128</name>
</gene>
<organism evidence="2 3">
    <name type="scientific">Terribacillus aidingensis</name>
    <dbReference type="NCBI Taxonomy" id="586416"/>
    <lineage>
        <taxon>Bacteria</taxon>
        <taxon>Bacillati</taxon>
        <taxon>Bacillota</taxon>
        <taxon>Bacilli</taxon>
        <taxon>Bacillales</taxon>
        <taxon>Bacillaceae</taxon>
        <taxon>Terribacillus</taxon>
    </lineage>
</organism>
<name>A0A285NI58_9BACI</name>
<dbReference type="OrthoDB" id="2971779at2"/>
<feature type="transmembrane region" description="Helical" evidence="1">
    <location>
        <begin position="6"/>
        <end position="27"/>
    </location>
</feature>
<dbReference type="AlphaFoldDB" id="A0A285NI58"/>
<evidence type="ECO:0000313" key="2">
    <source>
        <dbReference type="EMBL" id="SNZ09170.1"/>
    </source>
</evidence>
<proteinExistence type="predicted"/>
<keyword evidence="1" id="KW-1133">Transmembrane helix</keyword>
<keyword evidence="3" id="KW-1185">Reference proteome</keyword>
<reference evidence="3" key="1">
    <citation type="submission" date="2017-09" db="EMBL/GenBank/DDBJ databases">
        <authorList>
            <person name="Varghese N."/>
            <person name="Submissions S."/>
        </authorList>
    </citation>
    <scope>NUCLEOTIDE SEQUENCE [LARGE SCALE GENOMIC DNA]</scope>
    <source>
        <strain evidence="3">CGMCC 1.8913</strain>
    </source>
</reference>
<feature type="transmembrane region" description="Helical" evidence="1">
    <location>
        <begin position="62"/>
        <end position="79"/>
    </location>
</feature>
<accession>A0A285NI58</accession>